<dbReference type="AlphaFoldDB" id="A0A2A7ANC6"/>
<name>A0A2A7ANC6_9FIRM</name>
<accession>A0A2A7ANC6</accession>
<protein>
    <submittedName>
        <fullName evidence="1">Uncharacterized protein</fullName>
    </submittedName>
</protein>
<organism evidence="1 2">
    <name type="scientific">Faecalibacterium prausnitzii</name>
    <dbReference type="NCBI Taxonomy" id="853"/>
    <lineage>
        <taxon>Bacteria</taxon>
        <taxon>Bacillati</taxon>
        <taxon>Bacillota</taxon>
        <taxon>Clostridia</taxon>
        <taxon>Eubacteriales</taxon>
        <taxon>Oscillospiraceae</taxon>
        <taxon>Faecalibacterium</taxon>
    </lineage>
</organism>
<dbReference type="EMBL" id="NMTY01000026">
    <property type="protein sequence ID" value="PDX80528.1"/>
    <property type="molecule type" value="Genomic_DNA"/>
</dbReference>
<dbReference type="RefSeq" id="WP_097840066.1">
    <property type="nucleotide sequence ID" value="NZ_NMTY01000026.1"/>
</dbReference>
<evidence type="ECO:0000313" key="2">
    <source>
        <dbReference type="Proteomes" id="UP000220005"/>
    </source>
</evidence>
<sequence length="159" mass="17581">MSTLLSSPVTAAQQQRDLLLGALVGLARSTVNEPKTEDTDHVLAAGLRLAAKPEADTTALERMRNIVETEKHRVAPNCANCTMRCGNTDNYDLARLWNAPAEVRTLKLELLAALFALAQRRSTERIADEIRNDLFVLAEDWDTTLLSPIVLRAQELCRG</sequence>
<proteinExistence type="predicted"/>
<reference evidence="1 2" key="1">
    <citation type="journal article" date="2017" name="Front. Microbiol.">
        <title>New Insights into the Diversity of the Genus Faecalibacterium.</title>
        <authorList>
            <person name="Benevides L."/>
            <person name="Burman S."/>
            <person name="Martin R."/>
            <person name="Robert V."/>
            <person name="Thomas M."/>
            <person name="Miquel S."/>
            <person name="Chain F."/>
            <person name="Sokol H."/>
            <person name="Bermudez-Humaran L.G."/>
            <person name="Morrison M."/>
            <person name="Langella P."/>
            <person name="Azevedo V.A."/>
            <person name="Chatel J.M."/>
            <person name="Soares S."/>
        </authorList>
    </citation>
    <scope>NUCLEOTIDE SEQUENCE [LARGE SCALE GENOMIC DNA]</scope>
    <source>
        <strain evidence="1 2">CNCM I 4575</strain>
    </source>
</reference>
<dbReference type="Proteomes" id="UP000220005">
    <property type="component" value="Unassembled WGS sequence"/>
</dbReference>
<comment type="caution">
    <text evidence="1">The sequence shown here is derived from an EMBL/GenBank/DDBJ whole genome shotgun (WGS) entry which is preliminary data.</text>
</comment>
<evidence type="ECO:0000313" key="1">
    <source>
        <dbReference type="EMBL" id="PDX80528.1"/>
    </source>
</evidence>
<gene>
    <name evidence="1" type="ORF">CGS58_12330</name>
</gene>